<evidence type="ECO:0000259" key="2">
    <source>
        <dbReference type="Pfam" id="PF13276"/>
    </source>
</evidence>
<dbReference type="Pfam" id="PF13276">
    <property type="entry name" value="HTH_21"/>
    <property type="match status" value="1"/>
</dbReference>
<gene>
    <name evidence="3" type="ORF">GCM10011374_23850</name>
</gene>
<organism evidence="3 4">
    <name type="scientific">Kocuria dechangensis</name>
    <dbReference type="NCBI Taxonomy" id="1176249"/>
    <lineage>
        <taxon>Bacteria</taxon>
        <taxon>Bacillati</taxon>
        <taxon>Actinomycetota</taxon>
        <taxon>Actinomycetes</taxon>
        <taxon>Micrococcales</taxon>
        <taxon>Micrococcaceae</taxon>
        <taxon>Kocuria</taxon>
    </lineage>
</organism>
<evidence type="ECO:0000256" key="1">
    <source>
        <dbReference type="SAM" id="MobiDB-lite"/>
    </source>
</evidence>
<comment type="caution">
    <text evidence="3">The sequence shown here is derived from an EMBL/GenBank/DDBJ whole genome shotgun (WGS) entry which is preliminary data.</text>
</comment>
<dbReference type="Proteomes" id="UP000638848">
    <property type="component" value="Unassembled WGS sequence"/>
</dbReference>
<keyword evidence="4" id="KW-1185">Reference proteome</keyword>
<accession>A0A917GXH5</accession>
<reference evidence="3" key="1">
    <citation type="journal article" date="2014" name="Int. J. Syst. Evol. Microbiol.">
        <title>Complete genome sequence of Corynebacterium casei LMG S-19264T (=DSM 44701T), isolated from a smear-ripened cheese.</title>
        <authorList>
            <consortium name="US DOE Joint Genome Institute (JGI-PGF)"/>
            <person name="Walter F."/>
            <person name="Albersmeier A."/>
            <person name="Kalinowski J."/>
            <person name="Ruckert C."/>
        </authorList>
    </citation>
    <scope>NUCLEOTIDE SEQUENCE</scope>
    <source>
        <strain evidence="3">CGMCC 1.12187</strain>
    </source>
</reference>
<dbReference type="EMBL" id="BMEQ01000012">
    <property type="protein sequence ID" value="GGG60226.1"/>
    <property type="molecule type" value="Genomic_DNA"/>
</dbReference>
<reference evidence="3" key="2">
    <citation type="submission" date="2020-09" db="EMBL/GenBank/DDBJ databases">
        <authorList>
            <person name="Sun Q."/>
            <person name="Zhou Y."/>
        </authorList>
    </citation>
    <scope>NUCLEOTIDE SEQUENCE</scope>
    <source>
        <strain evidence="3">CGMCC 1.12187</strain>
    </source>
</reference>
<dbReference type="AlphaFoldDB" id="A0A917GXH5"/>
<sequence length="113" mass="12790">MLQKTAYGVRRLCRVLGVSKTAYYEHRGRDGGASTSDWSDAHDAQTARAAWAEHPRVYGARRLTAELRHRGHRWNRKKVADADACGRRRGRPSAPPRQVRQAVPLDSHRPGPR</sequence>
<evidence type="ECO:0000313" key="4">
    <source>
        <dbReference type="Proteomes" id="UP000638848"/>
    </source>
</evidence>
<evidence type="ECO:0000313" key="3">
    <source>
        <dbReference type="EMBL" id="GGG60226.1"/>
    </source>
</evidence>
<dbReference type="InterPro" id="IPR025948">
    <property type="entry name" value="HTH-like_dom"/>
</dbReference>
<protein>
    <recommendedName>
        <fullName evidence="2">HTH-like domain-containing protein</fullName>
    </recommendedName>
</protein>
<name>A0A917GXH5_9MICC</name>
<feature type="region of interest" description="Disordered" evidence="1">
    <location>
        <begin position="74"/>
        <end position="113"/>
    </location>
</feature>
<feature type="domain" description="HTH-like" evidence="2">
    <location>
        <begin position="43"/>
        <end position="80"/>
    </location>
</feature>
<proteinExistence type="predicted"/>
<dbReference type="RefSeq" id="WP_188537507.1">
    <property type="nucleotide sequence ID" value="NZ_BMEQ01000012.1"/>
</dbReference>